<evidence type="ECO:0000256" key="1">
    <source>
        <dbReference type="SAM" id="Coils"/>
    </source>
</evidence>
<evidence type="ECO:0000256" key="2">
    <source>
        <dbReference type="SAM" id="MobiDB-lite"/>
    </source>
</evidence>
<accession>A0A397S6G1</accession>
<dbReference type="AlphaFoldDB" id="A0A397S6G1"/>
<organism evidence="4 5">
    <name type="scientific">Glomus cerebriforme</name>
    <dbReference type="NCBI Taxonomy" id="658196"/>
    <lineage>
        <taxon>Eukaryota</taxon>
        <taxon>Fungi</taxon>
        <taxon>Fungi incertae sedis</taxon>
        <taxon>Mucoromycota</taxon>
        <taxon>Glomeromycotina</taxon>
        <taxon>Glomeromycetes</taxon>
        <taxon>Glomerales</taxon>
        <taxon>Glomeraceae</taxon>
        <taxon>Glomus</taxon>
    </lineage>
</organism>
<feature type="region of interest" description="Disordered" evidence="2">
    <location>
        <begin position="573"/>
        <end position="656"/>
    </location>
</feature>
<proteinExistence type="predicted"/>
<keyword evidence="5" id="KW-1185">Reference proteome</keyword>
<evidence type="ECO:0000313" key="4">
    <source>
        <dbReference type="EMBL" id="RIA81082.1"/>
    </source>
</evidence>
<evidence type="ECO:0000256" key="3">
    <source>
        <dbReference type="SAM" id="Phobius"/>
    </source>
</evidence>
<feature type="compositionally biased region" description="Acidic residues" evidence="2">
    <location>
        <begin position="573"/>
        <end position="582"/>
    </location>
</feature>
<evidence type="ECO:0000313" key="5">
    <source>
        <dbReference type="Proteomes" id="UP000265703"/>
    </source>
</evidence>
<dbReference type="EMBL" id="QKYT01000849">
    <property type="protein sequence ID" value="RIA81082.1"/>
    <property type="molecule type" value="Genomic_DNA"/>
</dbReference>
<feature type="compositionally biased region" description="Polar residues" evidence="2">
    <location>
        <begin position="590"/>
        <end position="601"/>
    </location>
</feature>
<feature type="coiled-coil region" evidence="1">
    <location>
        <begin position="139"/>
        <end position="169"/>
    </location>
</feature>
<reference evidence="4 5" key="1">
    <citation type="submission" date="2018-06" db="EMBL/GenBank/DDBJ databases">
        <title>Comparative genomics reveals the genomic features of Rhizophagus irregularis, R. cerebriforme, R. diaphanum and Gigaspora rosea, and their symbiotic lifestyle signature.</title>
        <authorList>
            <person name="Morin E."/>
            <person name="San Clemente H."/>
            <person name="Chen E.C.H."/>
            <person name="De La Providencia I."/>
            <person name="Hainaut M."/>
            <person name="Kuo A."/>
            <person name="Kohler A."/>
            <person name="Murat C."/>
            <person name="Tang N."/>
            <person name="Roy S."/>
            <person name="Loubradou J."/>
            <person name="Henrissat B."/>
            <person name="Grigoriev I.V."/>
            <person name="Corradi N."/>
            <person name="Roux C."/>
            <person name="Martin F.M."/>
        </authorList>
    </citation>
    <scope>NUCLEOTIDE SEQUENCE [LARGE SCALE GENOMIC DNA]</scope>
    <source>
        <strain evidence="4 5">DAOM 227022</strain>
    </source>
</reference>
<dbReference type="OrthoDB" id="2364622at2759"/>
<dbReference type="Proteomes" id="UP000265703">
    <property type="component" value="Unassembled WGS sequence"/>
</dbReference>
<keyword evidence="3" id="KW-0472">Membrane</keyword>
<dbReference type="InterPro" id="IPR021109">
    <property type="entry name" value="Peptidase_aspartic_dom_sf"/>
</dbReference>
<keyword evidence="3" id="KW-0812">Transmembrane</keyword>
<keyword evidence="1" id="KW-0175">Coiled coil</keyword>
<feature type="compositionally biased region" description="Basic and acidic residues" evidence="2">
    <location>
        <begin position="638"/>
        <end position="656"/>
    </location>
</feature>
<feature type="compositionally biased region" description="Polar residues" evidence="2">
    <location>
        <begin position="623"/>
        <end position="637"/>
    </location>
</feature>
<protein>
    <submittedName>
        <fullName evidence="4">Uncharacterized protein</fullName>
    </submittedName>
</protein>
<sequence>MAVNRFVFLHWDENQVYYKIEVYRLYGALHRDLSQFAVDSFSRYKPGARSELQDEIFTNKSNEKKVRSLLKILLQDKKFKDEAGFVQDSQIIELENKVEHLKTRIQILIDKKISINALDMATANLINPANIIDGIRGSLNTIQVTLQNITAERDQYQNLLNETNEWERAERTVRERDNAQGERDLAMLAYNNERKEFHHWHFSYQDKDRSTQELLREKFAKQLLYQKQTRIGELLREKFVFQLVVRQRDQNILNLQGQILALQNNLIANMAEARRLPVLNLITSGLAKFKPYVGQEPSDEYLDKVIQSWSFAEGHMTALENANAGNFNNAYKCGLLKSKMGGIYAPVPVNDPYNRNNPINTPDTLRAWMRSKYQRETIGVADNDAQTIGFLKNHLLGDLYTWMRAVGPLAEIDKLNSQIASLQAQLAQLAQVHPQNNEASANFEKLNSKIAFLEAQLTESMQVHSKLAQRLQLPENVINSNNASIFDSHINQELEKRLGVIKINLAKLTKLIREDTIDTKSAQYRYSESSDYNNGGLKNRIEQIEAHLTKFASKDTKGAKTFHSRVHIATADEQSDPIFSDDDILKPEDNNYNSDNSLQSGRSDKSLSSKINNGSKSHKVKQDNNSPSTCNVSSEKGNQAKKDEPVSAQDSDEKNILDGPMKIDFIQKKEPTTSIATVKCKIGRLKILAMALDSCAELPIVTPDIVERMEYGIDKSIKYDLSGIATLLIESIGVVHDLPITLAPGCTIYEAFVVVKYSKPMLIFSNSLLKKYRCAIDWKKMRYKDREHRLGSTYEQELEKKLRTAIDFNSEIINFNEKLQAGNLEYSEREEDIGNKISQLNASSTKVRSQLISEWKSHSEKATLAQKASSADKVKILSLETKVVELEEENSRLRELVLKKDNEVDPPSPPMNDSSQKLPGWLSDDLRSLIYKHGLEDKVMEFDKSFAREHILEALQELLPQDEIVLRNQAVTLSNQSIYSRPAHFKKIISREGVAKQSGGAEAVSSTQAIPLVPVIPIIADFLMSPMLIYSILTLLLIAIIWFVVRKKIWNS</sequence>
<gene>
    <name evidence="4" type="ORF">C1645_837544</name>
</gene>
<feature type="coiled-coil region" evidence="1">
    <location>
        <begin position="876"/>
        <end position="903"/>
    </location>
</feature>
<comment type="caution">
    <text evidence="4">The sequence shown here is derived from an EMBL/GenBank/DDBJ whole genome shotgun (WGS) entry which is preliminary data.</text>
</comment>
<keyword evidence="3" id="KW-1133">Transmembrane helix</keyword>
<name>A0A397S6G1_9GLOM</name>
<feature type="transmembrane region" description="Helical" evidence="3">
    <location>
        <begin position="1027"/>
        <end position="1045"/>
    </location>
</feature>
<feature type="coiled-coil region" evidence="1">
    <location>
        <begin position="412"/>
        <end position="456"/>
    </location>
</feature>
<dbReference type="Gene3D" id="2.40.70.10">
    <property type="entry name" value="Acid Proteases"/>
    <property type="match status" value="1"/>
</dbReference>